<dbReference type="EMBL" id="PSQE01000002">
    <property type="protein sequence ID" value="RHN75695.1"/>
    <property type="molecule type" value="Genomic_DNA"/>
</dbReference>
<reference evidence="3" key="1">
    <citation type="journal article" date="2018" name="Nat. Plants">
        <title>Whole-genome landscape of Medicago truncatula symbiotic genes.</title>
        <authorList>
            <person name="Pecrix Y."/>
            <person name="Staton S.E."/>
            <person name="Sallet E."/>
            <person name="Lelandais-Briere C."/>
            <person name="Moreau S."/>
            <person name="Carrere S."/>
            <person name="Blein T."/>
            <person name="Jardinaud M.F."/>
            <person name="Latrasse D."/>
            <person name="Zouine M."/>
            <person name="Zahm M."/>
            <person name="Kreplak J."/>
            <person name="Mayjonade B."/>
            <person name="Satge C."/>
            <person name="Perez M."/>
            <person name="Cauet S."/>
            <person name="Marande W."/>
            <person name="Chantry-Darmon C."/>
            <person name="Lopez-Roques C."/>
            <person name="Bouchez O."/>
            <person name="Berard A."/>
            <person name="Debelle F."/>
            <person name="Munos S."/>
            <person name="Bendahmane A."/>
            <person name="Berges H."/>
            <person name="Niebel A."/>
            <person name="Buitink J."/>
            <person name="Frugier F."/>
            <person name="Benhamed M."/>
            <person name="Crespi M."/>
            <person name="Gouzy J."/>
            <person name="Gamas P."/>
        </authorList>
    </citation>
    <scope>NUCLEOTIDE SEQUENCE [LARGE SCALE GENOMIC DNA]</scope>
    <source>
        <strain evidence="3">cv. Jemalong A17</strain>
    </source>
</reference>
<keyword evidence="1" id="KW-1133">Transmembrane helix</keyword>
<evidence type="ECO:0008006" key="4">
    <source>
        <dbReference type="Google" id="ProtNLM"/>
    </source>
</evidence>
<gene>
    <name evidence="2" type="ORF">MtrunA17_Chr2g0324031</name>
</gene>
<keyword evidence="1" id="KW-0472">Membrane</keyword>
<dbReference type="Gramene" id="rna11933">
    <property type="protein sequence ID" value="RHN75695.1"/>
    <property type="gene ID" value="gene11933"/>
</dbReference>
<accession>A0A396JH49</accession>
<sequence length="77" mass="9033">MYIIGLELLGYFLSMAKTVLHFFILALSPFQQWWVVPIKVAFDQTVWSTICNTIYFVVWVCCVSTLWNTNYLILGYV</sequence>
<name>A0A396JH49_MEDTR</name>
<feature type="transmembrane region" description="Helical" evidence="1">
    <location>
        <begin position="12"/>
        <end position="34"/>
    </location>
</feature>
<feature type="transmembrane region" description="Helical" evidence="1">
    <location>
        <begin position="54"/>
        <end position="74"/>
    </location>
</feature>
<dbReference type="Proteomes" id="UP000265566">
    <property type="component" value="Chromosome 2"/>
</dbReference>
<proteinExistence type="predicted"/>
<organism evidence="2 3">
    <name type="scientific">Medicago truncatula</name>
    <name type="common">Barrel medic</name>
    <name type="synonym">Medicago tribuloides</name>
    <dbReference type="NCBI Taxonomy" id="3880"/>
    <lineage>
        <taxon>Eukaryota</taxon>
        <taxon>Viridiplantae</taxon>
        <taxon>Streptophyta</taxon>
        <taxon>Embryophyta</taxon>
        <taxon>Tracheophyta</taxon>
        <taxon>Spermatophyta</taxon>
        <taxon>Magnoliopsida</taxon>
        <taxon>eudicotyledons</taxon>
        <taxon>Gunneridae</taxon>
        <taxon>Pentapetalae</taxon>
        <taxon>rosids</taxon>
        <taxon>fabids</taxon>
        <taxon>Fabales</taxon>
        <taxon>Fabaceae</taxon>
        <taxon>Papilionoideae</taxon>
        <taxon>50 kb inversion clade</taxon>
        <taxon>NPAAA clade</taxon>
        <taxon>Hologalegina</taxon>
        <taxon>IRL clade</taxon>
        <taxon>Trifolieae</taxon>
        <taxon>Medicago</taxon>
    </lineage>
</organism>
<dbReference type="AlphaFoldDB" id="A0A396JH49"/>
<evidence type="ECO:0000313" key="3">
    <source>
        <dbReference type="Proteomes" id="UP000265566"/>
    </source>
</evidence>
<evidence type="ECO:0000313" key="2">
    <source>
        <dbReference type="EMBL" id="RHN75695.1"/>
    </source>
</evidence>
<comment type="caution">
    <text evidence="2">The sequence shown here is derived from an EMBL/GenBank/DDBJ whole genome shotgun (WGS) entry which is preliminary data.</text>
</comment>
<keyword evidence="1" id="KW-0812">Transmembrane</keyword>
<evidence type="ECO:0000256" key="1">
    <source>
        <dbReference type="SAM" id="Phobius"/>
    </source>
</evidence>
<protein>
    <recommendedName>
        <fullName evidence="4">Transmembrane protein</fullName>
    </recommendedName>
</protein>